<dbReference type="OrthoDB" id="5500241at2"/>
<reference evidence="1 2" key="1">
    <citation type="submission" date="2017-03" db="EMBL/GenBank/DDBJ databases">
        <authorList>
            <person name="Afonso C.L."/>
            <person name="Miller P.J."/>
            <person name="Scott M.A."/>
            <person name="Spackman E."/>
            <person name="Goraichik I."/>
            <person name="Dimitrov K.M."/>
            <person name="Suarez D.L."/>
            <person name="Swayne D.E."/>
        </authorList>
    </citation>
    <scope>NUCLEOTIDE SEQUENCE [LARGE SCALE GENOMIC DNA]</scope>
    <source>
        <strain evidence="1">SB41UT1</strain>
    </source>
</reference>
<name>A0A1X7AHB4_9GAMM</name>
<protein>
    <submittedName>
        <fullName evidence="1">Phage antirepressor protein KilAC domain protein</fullName>
    </submittedName>
</protein>
<gene>
    <name evidence="1" type="ORF">EHSB41UT_01381</name>
</gene>
<accession>A0A1X7AHB4</accession>
<organism evidence="1 2">
    <name type="scientific">Parendozoicomonas haliclonae</name>
    <dbReference type="NCBI Taxonomy" id="1960125"/>
    <lineage>
        <taxon>Bacteria</taxon>
        <taxon>Pseudomonadati</taxon>
        <taxon>Pseudomonadota</taxon>
        <taxon>Gammaproteobacteria</taxon>
        <taxon>Oceanospirillales</taxon>
        <taxon>Endozoicomonadaceae</taxon>
        <taxon>Parendozoicomonas</taxon>
    </lineage>
</organism>
<evidence type="ECO:0000313" key="2">
    <source>
        <dbReference type="Proteomes" id="UP000196573"/>
    </source>
</evidence>
<dbReference type="EMBL" id="FWPT01000003">
    <property type="protein sequence ID" value="SMA42041.1"/>
    <property type="molecule type" value="Genomic_DNA"/>
</dbReference>
<dbReference type="AlphaFoldDB" id="A0A1X7AHB4"/>
<dbReference type="Gene3D" id="3.40.960.10">
    <property type="entry name" value="VSR Endonuclease"/>
    <property type="match status" value="1"/>
</dbReference>
<dbReference type="RefSeq" id="WP_087108258.1">
    <property type="nucleotide sequence ID" value="NZ_CBCSCN010000009.1"/>
</dbReference>
<keyword evidence="2" id="KW-1185">Reference proteome</keyword>
<sequence length="305" mass="34349">MDTVAAKKISTSALAKKLGLTGKELFQKMESAGWITRADNSWSLTESGKSKGGEYTTHPKYGTYICWPDVLVMDDSGSSSNSSSRADTSSKPLTSSAIGQRLELSAQKVNAIFSELGWVDKALKGWHVTPQGKALGGLQREDYRTGVPFVCWPEDILGNKALVLSLKEVHGDLSQAIGLDDASSETQSFRDQFPATLRTTDGHMVRSKAEMLIDNWLYMAEIVHAYERKLPIEEEMYCDFYIPTGKVYIEYWGYENDARYLERKKQKLALYKKYGFKLIELNDDDVKNLDDVLPRMLLKHGVQTY</sequence>
<dbReference type="Proteomes" id="UP000196573">
    <property type="component" value="Unassembled WGS sequence"/>
</dbReference>
<evidence type="ECO:0000313" key="1">
    <source>
        <dbReference type="EMBL" id="SMA42041.1"/>
    </source>
</evidence>
<proteinExistence type="predicted"/>